<comment type="caution">
    <text evidence="1">The sequence shown here is derived from an EMBL/GenBank/DDBJ whole genome shotgun (WGS) entry which is preliminary data.</text>
</comment>
<proteinExistence type="predicted"/>
<reference evidence="1 2" key="1">
    <citation type="submission" date="2018-07" db="EMBL/GenBank/DDBJ databases">
        <title>Genomic Encyclopedia of Type Strains, Phase III (KMG-III): the genomes of soil and plant-associated and newly described type strains.</title>
        <authorList>
            <person name="Whitman W."/>
        </authorList>
    </citation>
    <scope>NUCLEOTIDE SEQUENCE [LARGE SCALE GENOMIC DNA]</scope>
    <source>
        <strain evidence="1 2">CECT 7506</strain>
    </source>
</reference>
<keyword evidence="2" id="KW-1185">Reference proteome</keyword>
<evidence type="ECO:0000313" key="2">
    <source>
        <dbReference type="Proteomes" id="UP000252415"/>
    </source>
</evidence>
<dbReference type="EMBL" id="QPJD01000005">
    <property type="protein sequence ID" value="RCW49031.1"/>
    <property type="molecule type" value="Genomic_DNA"/>
</dbReference>
<organism evidence="1 2">
    <name type="scientific">Paenibacillus prosopidis</name>
    <dbReference type="NCBI Taxonomy" id="630520"/>
    <lineage>
        <taxon>Bacteria</taxon>
        <taxon>Bacillati</taxon>
        <taxon>Bacillota</taxon>
        <taxon>Bacilli</taxon>
        <taxon>Bacillales</taxon>
        <taxon>Paenibacillaceae</taxon>
        <taxon>Paenibacillus</taxon>
    </lineage>
</organism>
<accession>A0A368W4F6</accession>
<dbReference type="Proteomes" id="UP000252415">
    <property type="component" value="Unassembled WGS sequence"/>
</dbReference>
<sequence length="52" mass="5915">MERLDSISSKLIDYFKINELDKDPSFSKIIPRVVVVGKVFQQSGRPDKGGLY</sequence>
<protein>
    <submittedName>
        <fullName evidence="1">Uncharacterized protein</fullName>
    </submittedName>
</protein>
<name>A0A368W4F6_9BACL</name>
<dbReference type="AlphaFoldDB" id="A0A368W4F6"/>
<gene>
    <name evidence="1" type="ORF">DFP97_105216</name>
</gene>
<evidence type="ECO:0000313" key="1">
    <source>
        <dbReference type="EMBL" id="RCW49031.1"/>
    </source>
</evidence>